<feature type="compositionally biased region" description="Basic and acidic residues" evidence="1">
    <location>
        <begin position="13"/>
        <end position="28"/>
    </location>
</feature>
<dbReference type="AlphaFoldDB" id="A0AAJ2NJT1"/>
<comment type="caution">
    <text evidence="2">The sequence shown here is derived from an EMBL/GenBank/DDBJ whole genome shotgun (WGS) entry which is preliminary data.</text>
</comment>
<reference evidence="2" key="1">
    <citation type="submission" date="2023-10" db="EMBL/GenBank/DDBJ databases">
        <title>Screening of Alkalihalophilus pseudofirmusBZ-TG-HK211 and Its Alleviation of Salt Stress on Rapeseed Growth.</title>
        <authorList>
            <person name="Zhao B."/>
            <person name="Guo T."/>
        </authorList>
    </citation>
    <scope>NUCLEOTIDE SEQUENCE</scope>
    <source>
        <strain evidence="2">BZ-TG-HK211</strain>
    </source>
</reference>
<feature type="region of interest" description="Disordered" evidence="1">
    <location>
        <begin position="1"/>
        <end position="30"/>
    </location>
</feature>
<proteinExistence type="predicted"/>
<protein>
    <submittedName>
        <fullName evidence="2">Uncharacterized protein</fullName>
    </submittedName>
</protein>
<dbReference type="Proteomes" id="UP001285636">
    <property type="component" value="Unassembled WGS sequence"/>
</dbReference>
<evidence type="ECO:0000256" key="1">
    <source>
        <dbReference type="SAM" id="MobiDB-lite"/>
    </source>
</evidence>
<evidence type="ECO:0000313" key="3">
    <source>
        <dbReference type="Proteomes" id="UP001285636"/>
    </source>
</evidence>
<evidence type="ECO:0000313" key="2">
    <source>
        <dbReference type="EMBL" id="MDV2883687.1"/>
    </source>
</evidence>
<dbReference type="RefSeq" id="WP_012957902.1">
    <property type="nucleotide sequence ID" value="NZ_CP144224.1"/>
</dbReference>
<sequence>MEQLSLFEDPSEENDHKEAKPKQSEKVPRSSAKFLHVDEDIMMLLKDGKTVVEICKWLIENRGFDASTYSQGTYKIYPPLMQHLKFLEKEKYIRLVEVDRGNGAFEPYKDEISRLADAKYEVI</sequence>
<accession>A0AAJ2NJT1</accession>
<name>A0AAJ2NJT1_ALKPS</name>
<organism evidence="2 3">
    <name type="scientific">Alkalihalophilus pseudofirmus</name>
    <name type="common">Bacillus pseudofirmus</name>
    <dbReference type="NCBI Taxonomy" id="79885"/>
    <lineage>
        <taxon>Bacteria</taxon>
        <taxon>Bacillati</taxon>
        <taxon>Bacillota</taxon>
        <taxon>Bacilli</taxon>
        <taxon>Bacillales</taxon>
        <taxon>Bacillaceae</taxon>
        <taxon>Alkalihalophilus</taxon>
    </lineage>
</organism>
<dbReference type="EMBL" id="JAWJAY010000001">
    <property type="protein sequence ID" value="MDV2883687.1"/>
    <property type="molecule type" value="Genomic_DNA"/>
</dbReference>
<gene>
    <name evidence="2" type="ORF">RYX45_00740</name>
</gene>